<proteinExistence type="predicted"/>
<keyword evidence="2" id="KW-1185">Reference proteome</keyword>
<reference evidence="1 2" key="1">
    <citation type="submission" date="2020-07" db="EMBL/GenBank/DDBJ databases">
        <authorList>
            <person name="Hilgarth M."/>
            <person name="Werum V."/>
            <person name="Vogel R.F."/>
        </authorList>
    </citation>
    <scope>NUCLEOTIDE SEQUENCE [LARGE SCALE GENOMIC DNA]</scope>
    <source>
        <strain evidence="1 2">DSM 28961</strain>
    </source>
</reference>
<dbReference type="RefSeq" id="WP_180746593.1">
    <property type="nucleotide sequence ID" value="NZ_JACBNY010000005.1"/>
</dbReference>
<protein>
    <submittedName>
        <fullName evidence="1">Uncharacterized protein</fullName>
    </submittedName>
</protein>
<comment type="caution">
    <text evidence="1">The sequence shown here is derived from an EMBL/GenBank/DDBJ whole genome shotgun (WGS) entry which is preliminary data.</text>
</comment>
<accession>A0A7V8SJJ0</accession>
<dbReference type="AlphaFoldDB" id="A0A7V8SJJ0"/>
<organism evidence="1 2">
    <name type="scientific">Pseudolactococcus laudensis</name>
    <dbReference type="NCBI Taxonomy" id="1494461"/>
    <lineage>
        <taxon>Bacteria</taxon>
        <taxon>Bacillati</taxon>
        <taxon>Bacillota</taxon>
        <taxon>Bacilli</taxon>
        <taxon>Lactobacillales</taxon>
        <taxon>Streptococcaceae</taxon>
        <taxon>Pseudolactococcus</taxon>
    </lineage>
</organism>
<gene>
    <name evidence="1" type="ORF">HZR21_04260</name>
</gene>
<dbReference type="GeneID" id="303194727"/>
<evidence type="ECO:0000313" key="1">
    <source>
        <dbReference type="EMBL" id="MBA0016366.1"/>
    </source>
</evidence>
<evidence type="ECO:0000313" key="2">
    <source>
        <dbReference type="Proteomes" id="UP000530186"/>
    </source>
</evidence>
<dbReference type="Proteomes" id="UP000530186">
    <property type="component" value="Unassembled WGS sequence"/>
</dbReference>
<name>A0A7V8SJJ0_9LACT</name>
<sequence length="90" mass="10667">MEVKDVMEIGNLAECLGSLLAIGCVWWQLDYDKKCKYRQELADKQAMKEQHLRSYQGHLQNVRTRLMTFNNRIIGNYKNHQKFSNSEVIF</sequence>
<dbReference type="EMBL" id="JACBNY010000005">
    <property type="protein sequence ID" value="MBA0016366.1"/>
    <property type="molecule type" value="Genomic_DNA"/>
</dbReference>